<sequence length="207" mass="21649">MAEDNPTLQSQYAGQVDADLARNTAEQERIRSEVDALRGRLEALEKDHELLLSMRAALGTPPVRKAKQAKPAKQTRAAGSAAPAVPGARRAKSASADAKSPGRRTGGTATANTGAKAGKASPPLRELVVAVLAKHDEPRSAAEVTQELTEAHPGRTLSVTVVRNALEASVAKNQSERTKQQKSVYYRAVKNDGASEDPAAEAAAVGA</sequence>
<keyword evidence="1" id="KW-0175">Coiled coil</keyword>
<evidence type="ECO:0000313" key="3">
    <source>
        <dbReference type="EMBL" id="MFD5102933.1"/>
    </source>
</evidence>
<feature type="coiled-coil region" evidence="1">
    <location>
        <begin position="27"/>
        <end position="54"/>
    </location>
</feature>
<protein>
    <recommendedName>
        <fullName evidence="5">Regulatory protein</fullName>
    </recommendedName>
</protein>
<name>A0ABW6FZG9_9ACTN</name>
<accession>A0ABW6FZG9</accession>
<evidence type="ECO:0008006" key="5">
    <source>
        <dbReference type="Google" id="ProtNLM"/>
    </source>
</evidence>
<proteinExistence type="predicted"/>
<evidence type="ECO:0000256" key="1">
    <source>
        <dbReference type="SAM" id="Coils"/>
    </source>
</evidence>
<feature type="region of interest" description="Disordered" evidence="2">
    <location>
        <begin position="59"/>
        <end position="121"/>
    </location>
</feature>
<organism evidence="3 4">
    <name type="scientific">Streptomyces albidochromogenes</name>
    <dbReference type="NCBI Taxonomy" id="329524"/>
    <lineage>
        <taxon>Bacteria</taxon>
        <taxon>Bacillati</taxon>
        <taxon>Actinomycetota</taxon>
        <taxon>Actinomycetes</taxon>
        <taxon>Kitasatosporales</taxon>
        <taxon>Streptomycetaceae</taxon>
        <taxon>Streptomyces</taxon>
    </lineage>
</organism>
<evidence type="ECO:0000313" key="4">
    <source>
        <dbReference type="Proteomes" id="UP001598448"/>
    </source>
</evidence>
<feature type="compositionally biased region" description="Polar residues" evidence="2">
    <location>
        <begin position="1"/>
        <end position="13"/>
    </location>
</feature>
<comment type="caution">
    <text evidence="3">The sequence shown here is derived from an EMBL/GenBank/DDBJ whole genome shotgun (WGS) entry which is preliminary data.</text>
</comment>
<feature type="region of interest" description="Disordered" evidence="2">
    <location>
        <begin position="1"/>
        <end position="27"/>
    </location>
</feature>
<dbReference type="EMBL" id="JBHXIJ010000306">
    <property type="protein sequence ID" value="MFD5102933.1"/>
    <property type="molecule type" value="Genomic_DNA"/>
</dbReference>
<reference evidence="3 4" key="1">
    <citation type="submission" date="2024-09" db="EMBL/GenBank/DDBJ databases">
        <title>The Natural Products Discovery Center: Release of the First 8490 Sequenced Strains for Exploring Actinobacteria Biosynthetic Diversity.</title>
        <authorList>
            <person name="Kalkreuter E."/>
            <person name="Kautsar S.A."/>
            <person name="Yang D."/>
            <person name="Bader C.D."/>
            <person name="Teijaro C.N."/>
            <person name="Fluegel L."/>
            <person name="Davis C.M."/>
            <person name="Simpson J.R."/>
            <person name="Lauterbach L."/>
            <person name="Steele A.D."/>
            <person name="Gui C."/>
            <person name="Meng S."/>
            <person name="Li G."/>
            <person name="Viehrig K."/>
            <person name="Ye F."/>
            <person name="Su P."/>
            <person name="Kiefer A.F."/>
            <person name="Nichols A."/>
            <person name="Cepeda A.J."/>
            <person name="Yan W."/>
            <person name="Fan B."/>
            <person name="Jiang Y."/>
            <person name="Adhikari A."/>
            <person name="Zheng C.-J."/>
            <person name="Schuster L."/>
            <person name="Cowan T.M."/>
            <person name="Smanski M.J."/>
            <person name="Chevrette M.G."/>
            <person name="De Carvalho L.P.S."/>
            <person name="Shen B."/>
        </authorList>
    </citation>
    <scope>NUCLEOTIDE SEQUENCE [LARGE SCALE GENOMIC DNA]</scope>
    <source>
        <strain evidence="3 4">NPDC058348</strain>
    </source>
</reference>
<feature type="compositionally biased region" description="Low complexity" evidence="2">
    <location>
        <begin position="106"/>
        <end position="120"/>
    </location>
</feature>
<dbReference type="Proteomes" id="UP001598448">
    <property type="component" value="Unassembled WGS sequence"/>
</dbReference>
<gene>
    <name evidence="3" type="ORF">ACFWJN_28740</name>
</gene>
<evidence type="ECO:0000256" key="2">
    <source>
        <dbReference type="SAM" id="MobiDB-lite"/>
    </source>
</evidence>
<dbReference type="RefSeq" id="WP_386720588.1">
    <property type="nucleotide sequence ID" value="NZ_JBHXIJ010000306.1"/>
</dbReference>
<feature type="compositionally biased region" description="Low complexity" evidence="2">
    <location>
        <begin position="76"/>
        <end position="99"/>
    </location>
</feature>
<keyword evidence="4" id="KW-1185">Reference proteome</keyword>